<accession>E9II48</accession>
<feature type="non-terminal residue" evidence="1">
    <location>
        <position position="155"/>
    </location>
</feature>
<sequence length="155" mass="18448">TLEIHWNYRNDIITKRTLLSQIAATFDQLGLLELIITKAKIIQQLWQFKLDKNQTILMDVIVLWNKYRNQLNTIIKYNPKCAVKSGQNNLLKHFFFQKDLKLQTNFYTSFKRFFLSLIIQYNFRLLQLLPPSCLKRKHALLNYSSTFTNTISITT</sequence>
<name>E9II48_SOLIN</name>
<dbReference type="AlphaFoldDB" id="E9II48"/>
<dbReference type="HOGENOM" id="CLU_1699947_0_0_1"/>
<dbReference type="Pfam" id="PF05380">
    <property type="entry name" value="Peptidase_A17"/>
    <property type="match status" value="1"/>
</dbReference>
<proteinExistence type="predicted"/>
<reference evidence="1" key="1">
    <citation type="journal article" date="2011" name="Proc. Natl. Acad. Sci. U.S.A.">
        <title>The genome of the fire ant Solenopsis invicta.</title>
        <authorList>
            <person name="Wurm Y."/>
            <person name="Wang J."/>
            <person name="Riba-Grognuz O."/>
            <person name="Corona M."/>
            <person name="Nygaard S."/>
            <person name="Hunt B.G."/>
            <person name="Ingram K.K."/>
            <person name="Falquet L."/>
            <person name="Nipitwattanaphon M."/>
            <person name="Gotzek D."/>
            <person name="Dijkstra M.B."/>
            <person name="Oettler J."/>
            <person name="Comtesse F."/>
            <person name="Shih C.J."/>
            <person name="Wu W.J."/>
            <person name="Yang C.C."/>
            <person name="Thomas J."/>
            <person name="Beaudoing E."/>
            <person name="Pradervand S."/>
            <person name="Flegel V."/>
            <person name="Cook E.D."/>
            <person name="Fabbretti R."/>
            <person name="Stockinger H."/>
            <person name="Long L."/>
            <person name="Farmerie W.G."/>
            <person name="Oakey J."/>
            <person name="Boomsma J.J."/>
            <person name="Pamilo P."/>
            <person name="Yi S.V."/>
            <person name="Heinze J."/>
            <person name="Goodisman M.A."/>
            <person name="Farinelli L."/>
            <person name="Harshman K."/>
            <person name="Hulo N."/>
            <person name="Cerutti L."/>
            <person name="Xenarios I."/>
            <person name="Shoemaker D."/>
            <person name="Keller L."/>
        </authorList>
    </citation>
    <scope>NUCLEOTIDE SEQUENCE [LARGE SCALE GENOMIC DNA]</scope>
</reference>
<feature type="non-terminal residue" evidence="1">
    <location>
        <position position="1"/>
    </location>
</feature>
<dbReference type="EMBL" id="GL763355">
    <property type="protein sequence ID" value="EFZ19765.1"/>
    <property type="molecule type" value="Genomic_DNA"/>
</dbReference>
<dbReference type="InterPro" id="IPR008042">
    <property type="entry name" value="Retrotrans_Pao"/>
</dbReference>
<organism>
    <name type="scientific">Solenopsis invicta</name>
    <name type="common">Red imported fire ant</name>
    <name type="synonym">Solenopsis wagneri</name>
    <dbReference type="NCBI Taxonomy" id="13686"/>
    <lineage>
        <taxon>Eukaryota</taxon>
        <taxon>Metazoa</taxon>
        <taxon>Ecdysozoa</taxon>
        <taxon>Arthropoda</taxon>
        <taxon>Hexapoda</taxon>
        <taxon>Insecta</taxon>
        <taxon>Pterygota</taxon>
        <taxon>Neoptera</taxon>
        <taxon>Endopterygota</taxon>
        <taxon>Hymenoptera</taxon>
        <taxon>Apocrita</taxon>
        <taxon>Aculeata</taxon>
        <taxon>Formicoidea</taxon>
        <taxon>Formicidae</taxon>
        <taxon>Myrmicinae</taxon>
        <taxon>Solenopsis</taxon>
    </lineage>
</organism>
<evidence type="ECO:0000313" key="1">
    <source>
        <dbReference type="EMBL" id="EFZ19765.1"/>
    </source>
</evidence>
<gene>
    <name evidence="1" type="ORF">SINV_14665</name>
</gene>
<protein>
    <submittedName>
        <fullName evidence="1">Uncharacterized protein</fullName>
    </submittedName>
</protein>